<reference evidence="2 3" key="1">
    <citation type="journal article" date="2021" name="Elife">
        <title>Chloroplast acquisition without the gene transfer in kleptoplastic sea slugs, Plakobranchus ocellatus.</title>
        <authorList>
            <person name="Maeda T."/>
            <person name="Takahashi S."/>
            <person name="Yoshida T."/>
            <person name="Shimamura S."/>
            <person name="Takaki Y."/>
            <person name="Nagai Y."/>
            <person name="Toyoda A."/>
            <person name="Suzuki Y."/>
            <person name="Arimoto A."/>
            <person name="Ishii H."/>
            <person name="Satoh N."/>
            <person name="Nishiyama T."/>
            <person name="Hasebe M."/>
            <person name="Maruyama T."/>
            <person name="Minagawa J."/>
            <person name="Obokata J."/>
            <person name="Shigenobu S."/>
        </authorList>
    </citation>
    <scope>NUCLEOTIDE SEQUENCE [LARGE SCALE GENOMIC DNA]</scope>
</reference>
<name>A0AAV4BP47_9GAST</name>
<organism evidence="2 3">
    <name type="scientific">Plakobranchus ocellatus</name>
    <dbReference type="NCBI Taxonomy" id="259542"/>
    <lineage>
        <taxon>Eukaryota</taxon>
        <taxon>Metazoa</taxon>
        <taxon>Spiralia</taxon>
        <taxon>Lophotrochozoa</taxon>
        <taxon>Mollusca</taxon>
        <taxon>Gastropoda</taxon>
        <taxon>Heterobranchia</taxon>
        <taxon>Euthyneura</taxon>
        <taxon>Panpulmonata</taxon>
        <taxon>Sacoglossa</taxon>
        <taxon>Placobranchoidea</taxon>
        <taxon>Plakobranchidae</taxon>
        <taxon>Plakobranchus</taxon>
    </lineage>
</organism>
<gene>
    <name evidence="2" type="ORF">PoB_004722200</name>
</gene>
<sequence>MTNYPRMPFAKNNPGSSSCFLIAQTKHWTHFTLAASKSNKKQQHQQRKKKPHQNNSSSSNNTTAATATATTKYNLVHTLEILKSITRLSGLGVSGAVQGRLLSLGE</sequence>
<protein>
    <submittedName>
        <fullName evidence="2">Uncharacterized protein</fullName>
    </submittedName>
</protein>
<dbReference type="EMBL" id="BLXT01005191">
    <property type="protein sequence ID" value="GFO20717.1"/>
    <property type="molecule type" value="Genomic_DNA"/>
</dbReference>
<evidence type="ECO:0000313" key="3">
    <source>
        <dbReference type="Proteomes" id="UP000735302"/>
    </source>
</evidence>
<keyword evidence="3" id="KW-1185">Reference proteome</keyword>
<feature type="region of interest" description="Disordered" evidence="1">
    <location>
        <begin position="35"/>
        <end position="67"/>
    </location>
</feature>
<comment type="caution">
    <text evidence="2">The sequence shown here is derived from an EMBL/GenBank/DDBJ whole genome shotgun (WGS) entry which is preliminary data.</text>
</comment>
<accession>A0AAV4BP47</accession>
<feature type="compositionally biased region" description="Low complexity" evidence="1">
    <location>
        <begin position="53"/>
        <end position="67"/>
    </location>
</feature>
<evidence type="ECO:0000313" key="2">
    <source>
        <dbReference type="EMBL" id="GFO20717.1"/>
    </source>
</evidence>
<feature type="compositionally biased region" description="Basic residues" evidence="1">
    <location>
        <begin position="38"/>
        <end position="52"/>
    </location>
</feature>
<evidence type="ECO:0000256" key="1">
    <source>
        <dbReference type="SAM" id="MobiDB-lite"/>
    </source>
</evidence>
<dbReference type="Proteomes" id="UP000735302">
    <property type="component" value="Unassembled WGS sequence"/>
</dbReference>
<dbReference type="AlphaFoldDB" id="A0AAV4BP47"/>
<proteinExistence type="predicted"/>